<dbReference type="OrthoDB" id="7844074at2"/>
<evidence type="ECO:0000313" key="1">
    <source>
        <dbReference type="EMBL" id="CUK27248.1"/>
    </source>
</evidence>
<dbReference type="Pfam" id="PF07366">
    <property type="entry name" value="SnoaL"/>
    <property type="match status" value="1"/>
</dbReference>
<name>A0A0N7MC53_9RHOB</name>
<dbReference type="STRING" id="1715691.TA5113_02909"/>
<dbReference type="EMBL" id="CYUE01000021">
    <property type="protein sequence ID" value="CUK27248.1"/>
    <property type="molecule type" value="Genomic_DNA"/>
</dbReference>
<accession>A0A0N7MC53</accession>
<dbReference type="RefSeq" id="WP_058316132.1">
    <property type="nucleotide sequence ID" value="NZ_CYTO01000024.1"/>
</dbReference>
<organism evidence="1 2">
    <name type="scientific">Cognatishimia activa</name>
    <dbReference type="NCBI Taxonomy" id="1715691"/>
    <lineage>
        <taxon>Bacteria</taxon>
        <taxon>Pseudomonadati</taxon>
        <taxon>Pseudomonadota</taxon>
        <taxon>Alphaproteobacteria</taxon>
        <taxon>Rhodobacterales</taxon>
        <taxon>Paracoccaceae</taxon>
        <taxon>Cognatishimia</taxon>
    </lineage>
</organism>
<gene>
    <name evidence="1" type="ORF">TA5114_03075</name>
</gene>
<dbReference type="SUPFAM" id="SSF54427">
    <property type="entry name" value="NTF2-like"/>
    <property type="match status" value="1"/>
</dbReference>
<dbReference type="AlphaFoldDB" id="A0A0N7MC53"/>
<keyword evidence="2" id="KW-1185">Reference proteome</keyword>
<sequence length="142" mass="16058">MSEKVKLLEQWFQRVWNEADLDAIDDYFSQDTKAGGLMPDMRLGPQDFKDFVPLILALLDDLHIELLNNTENEDWLQSLYKVTALSAATSAPIQVLGQVTVRVENGKIIEAYNCFDFMGFFEQLGQLPEQSIAICLTGGNLR</sequence>
<protein>
    <submittedName>
        <fullName evidence="1">Putative ester cyclase</fullName>
    </submittedName>
</protein>
<dbReference type="InterPro" id="IPR032710">
    <property type="entry name" value="NTF2-like_dom_sf"/>
</dbReference>
<dbReference type="Proteomes" id="UP000051184">
    <property type="component" value="Unassembled WGS sequence"/>
</dbReference>
<dbReference type="InterPro" id="IPR009959">
    <property type="entry name" value="Cyclase_SnoaL-like"/>
</dbReference>
<reference evidence="2" key="1">
    <citation type="submission" date="2015-09" db="EMBL/GenBank/DDBJ databases">
        <authorList>
            <person name="Rodrigo-Torres Lidia"/>
            <person name="Arahal R.David."/>
        </authorList>
    </citation>
    <scope>NUCLEOTIDE SEQUENCE [LARGE SCALE GENOMIC DNA]</scope>
    <source>
        <strain evidence="2">CECT 5114</strain>
    </source>
</reference>
<evidence type="ECO:0000313" key="2">
    <source>
        <dbReference type="Proteomes" id="UP000051184"/>
    </source>
</evidence>
<dbReference type="GO" id="GO:0030638">
    <property type="term" value="P:polyketide metabolic process"/>
    <property type="evidence" value="ECO:0007669"/>
    <property type="project" value="InterPro"/>
</dbReference>
<dbReference type="Gene3D" id="3.10.450.50">
    <property type="match status" value="1"/>
</dbReference>
<proteinExistence type="predicted"/>